<proteinExistence type="inferred from homology"/>
<dbReference type="InterPro" id="IPR006261">
    <property type="entry name" value="dGTPase"/>
</dbReference>
<evidence type="ECO:0000256" key="1">
    <source>
        <dbReference type="ARBA" id="ARBA00022801"/>
    </source>
</evidence>
<dbReference type="PANTHER" id="PTHR11373:SF43">
    <property type="entry name" value="DEOXYGUANOSINETRIPHOSPHATE TRIPHOSPHOHYDROLASE-LIKE PROTEIN"/>
    <property type="match status" value="1"/>
</dbReference>
<dbReference type="GO" id="GO:0008832">
    <property type="term" value="F:dGTPase activity"/>
    <property type="evidence" value="ECO:0007669"/>
    <property type="project" value="TreeGrafter"/>
</dbReference>
<gene>
    <name evidence="4" type="ORF">C1280_16490</name>
</gene>
<evidence type="ECO:0000313" key="4">
    <source>
        <dbReference type="EMBL" id="AWM38432.1"/>
    </source>
</evidence>
<sequence length="406" mass="46496">MSSPITTDDWLTFEDEWLAPYAMPSRASRGRRHPEDDHPFRSLYQRDRERIVHCTAFRRMTGKTQVLVASVNDHHRTRLTHTLEVTQLARTVARRLRLNEDLAEVIALAHDIGHPPFGHAGEDALDECLKSYGGFDHNLFGLRRVDELEERYPQFPGLNLSFEVREAFVQHCGRLDAPECAEFRDVGRPLLEAQIADVVDSIAYDTHDTDDALGLGFITLDELRRIEFWARATERVHSHTPGLSDAPLRIAVVRELLAWQVADLLEETANRLAAADVKCVDDVRAAREPLVGFTPEVRRLKAGLERFLRNRVYKHHRVLRMTANGKRILESLFAEYVRAPALLPEKHLRRWTGAEALIGPPPHGWVTTARTRLDCLERVVGDYLAGMTDRFAQLEYRRLFLPSIEL</sequence>
<name>A0A2Z3H268_9BACT</name>
<dbReference type="InterPro" id="IPR006675">
    <property type="entry name" value="HDIG_dom"/>
</dbReference>
<dbReference type="Gene3D" id="1.10.3210.10">
    <property type="entry name" value="Hypothetical protein af1432"/>
    <property type="match status" value="1"/>
</dbReference>
<feature type="domain" description="HD" evidence="3">
    <location>
        <begin position="78"/>
        <end position="205"/>
    </location>
</feature>
<reference evidence="4 5" key="1">
    <citation type="submission" date="2018-01" db="EMBL/GenBank/DDBJ databases">
        <title>G. obscuriglobus.</title>
        <authorList>
            <person name="Franke J."/>
            <person name="Blomberg W."/>
            <person name="Selmecki A."/>
        </authorList>
    </citation>
    <scope>NUCLEOTIDE SEQUENCE [LARGE SCALE GENOMIC DNA]</scope>
    <source>
        <strain evidence="4 5">DSM 5831</strain>
    </source>
</reference>
<dbReference type="NCBIfam" id="TIGR00277">
    <property type="entry name" value="HDIG"/>
    <property type="match status" value="1"/>
</dbReference>
<evidence type="ECO:0000313" key="5">
    <source>
        <dbReference type="Proteomes" id="UP000245802"/>
    </source>
</evidence>
<dbReference type="AlphaFoldDB" id="A0A2Z3H268"/>
<dbReference type="InterPro" id="IPR023023">
    <property type="entry name" value="dNTPase_2"/>
</dbReference>
<dbReference type="NCBIfam" id="NF002326">
    <property type="entry name" value="PRK01286.1-1"/>
    <property type="match status" value="1"/>
</dbReference>
<keyword evidence="1 2" id="KW-0378">Hydrolase</keyword>
<dbReference type="OrthoDB" id="9803619at2"/>
<dbReference type="PANTHER" id="PTHR11373">
    <property type="entry name" value="DEOXYNUCLEOSIDE TRIPHOSPHATE TRIPHOSPHOHYDROLASE"/>
    <property type="match status" value="1"/>
</dbReference>
<dbReference type="InterPro" id="IPR003607">
    <property type="entry name" value="HD/PDEase_dom"/>
</dbReference>
<dbReference type="NCBIfam" id="TIGR01353">
    <property type="entry name" value="dGTP_triPase"/>
    <property type="match status" value="1"/>
</dbReference>
<evidence type="ECO:0000256" key="2">
    <source>
        <dbReference type="HAMAP-Rule" id="MF_01212"/>
    </source>
</evidence>
<dbReference type="InterPro" id="IPR050135">
    <property type="entry name" value="dGTPase-like"/>
</dbReference>
<protein>
    <recommendedName>
        <fullName evidence="2">Deoxyguanosinetriphosphate triphosphohydrolase-like protein</fullName>
    </recommendedName>
</protein>
<dbReference type="CDD" id="cd00077">
    <property type="entry name" value="HDc"/>
    <property type="match status" value="1"/>
</dbReference>
<dbReference type="RefSeq" id="WP_063744589.1">
    <property type="nucleotide sequence ID" value="NZ_CP025958.1"/>
</dbReference>
<accession>A0A2Z3H268</accession>
<dbReference type="SUPFAM" id="SSF109604">
    <property type="entry name" value="HD-domain/PDEase-like"/>
    <property type="match status" value="1"/>
</dbReference>
<dbReference type="KEGG" id="gog:C1280_16490"/>
<organism evidence="4 5">
    <name type="scientific">Gemmata obscuriglobus</name>
    <dbReference type="NCBI Taxonomy" id="114"/>
    <lineage>
        <taxon>Bacteria</taxon>
        <taxon>Pseudomonadati</taxon>
        <taxon>Planctomycetota</taxon>
        <taxon>Planctomycetia</taxon>
        <taxon>Gemmatales</taxon>
        <taxon>Gemmataceae</taxon>
        <taxon>Gemmata</taxon>
    </lineage>
</organism>
<dbReference type="GO" id="GO:0006203">
    <property type="term" value="P:dGTP catabolic process"/>
    <property type="evidence" value="ECO:0007669"/>
    <property type="project" value="TreeGrafter"/>
</dbReference>
<comment type="similarity">
    <text evidence="2">Belongs to the dGTPase family. Type 2 subfamily.</text>
</comment>
<dbReference type="Pfam" id="PF13286">
    <property type="entry name" value="HD_assoc"/>
    <property type="match status" value="1"/>
</dbReference>
<evidence type="ECO:0000259" key="3">
    <source>
        <dbReference type="PROSITE" id="PS51831"/>
    </source>
</evidence>
<dbReference type="SMART" id="SM00471">
    <property type="entry name" value="HDc"/>
    <property type="match status" value="1"/>
</dbReference>
<dbReference type="HAMAP" id="MF_01212">
    <property type="entry name" value="dGTPase_type2"/>
    <property type="match status" value="1"/>
</dbReference>
<dbReference type="Proteomes" id="UP000245802">
    <property type="component" value="Chromosome"/>
</dbReference>
<dbReference type="Pfam" id="PF01966">
    <property type="entry name" value="HD"/>
    <property type="match status" value="1"/>
</dbReference>
<keyword evidence="5" id="KW-1185">Reference proteome</keyword>
<dbReference type="InterPro" id="IPR006674">
    <property type="entry name" value="HD_domain"/>
</dbReference>
<dbReference type="InterPro" id="IPR026875">
    <property type="entry name" value="PHydrolase_assoc_dom"/>
</dbReference>
<dbReference type="EMBL" id="CP025958">
    <property type="protein sequence ID" value="AWM38432.1"/>
    <property type="molecule type" value="Genomic_DNA"/>
</dbReference>
<dbReference type="PROSITE" id="PS51831">
    <property type="entry name" value="HD"/>
    <property type="match status" value="1"/>
</dbReference>